<organism evidence="3 4">
    <name type="scientific">Segnochrobactrum spirostomi</name>
    <dbReference type="NCBI Taxonomy" id="2608987"/>
    <lineage>
        <taxon>Bacteria</taxon>
        <taxon>Pseudomonadati</taxon>
        <taxon>Pseudomonadota</taxon>
        <taxon>Alphaproteobacteria</taxon>
        <taxon>Hyphomicrobiales</taxon>
        <taxon>Segnochrobactraceae</taxon>
        <taxon>Segnochrobactrum</taxon>
    </lineage>
</organism>
<name>A0A6A7Y6U0_9HYPH</name>
<reference evidence="3 4" key="1">
    <citation type="submission" date="2019-09" db="EMBL/GenBank/DDBJ databases">
        <title>Segnochrobactrum spirostomi gen. nov., sp. nov., isolated from the ciliate Spirostomum cf. yagiui and description of a novel family, Segnochrobactraceae fam. nov. within the order Rhizobiales of the class Alphaproteobacteria.</title>
        <authorList>
            <person name="Akter S."/>
            <person name="Shazib S.U.A."/>
            <person name="Shin M.K."/>
        </authorList>
    </citation>
    <scope>NUCLEOTIDE SEQUENCE [LARGE SCALE GENOMIC DNA]</scope>
    <source>
        <strain evidence="3 4">Sp-1</strain>
    </source>
</reference>
<evidence type="ECO:0000313" key="3">
    <source>
        <dbReference type="EMBL" id="MQT14984.1"/>
    </source>
</evidence>
<gene>
    <name evidence="3" type="ORF">F0357_20470</name>
</gene>
<dbReference type="PANTHER" id="PTHR40940:SF1">
    <property type="entry name" value="PROTEIN BATD"/>
    <property type="match status" value="1"/>
</dbReference>
<dbReference type="Proteomes" id="UP000332515">
    <property type="component" value="Unassembled WGS sequence"/>
</dbReference>
<sequence>MNGGLGMTRNAMDDRLACARRPAPARARLRCLAAAAALLACLGAAPAFAAASLTGTPDRTEIETGETFQYVLSLKDAAPRSAPDFSALKKDFDIVDTRRQSRTSVVNGEQTSRLEWVLTLSPKKTGDLVIPSIALDGFKTEPVTVKVEAPTRARRKTASCSSNSTSRTRSRSCRATCP</sequence>
<keyword evidence="2" id="KW-0732">Signal</keyword>
<keyword evidence="4" id="KW-1185">Reference proteome</keyword>
<evidence type="ECO:0000256" key="1">
    <source>
        <dbReference type="SAM" id="MobiDB-lite"/>
    </source>
</evidence>
<feature type="chain" id="PRO_5025605057" evidence="2">
    <location>
        <begin position="50"/>
        <end position="178"/>
    </location>
</feature>
<dbReference type="Pfam" id="PF13584">
    <property type="entry name" value="BatD"/>
    <property type="match status" value="1"/>
</dbReference>
<feature type="signal peptide" evidence="2">
    <location>
        <begin position="1"/>
        <end position="49"/>
    </location>
</feature>
<feature type="region of interest" description="Disordered" evidence="1">
    <location>
        <begin position="151"/>
        <end position="178"/>
    </location>
</feature>
<dbReference type="PANTHER" id="PTHR40940">
    <property type="entry name" value="PROTEIN BATD-RELATED"/>
    <property type="match status" value="1"/>
</dbReference>
<evidence type="ECO:0000313" key="4">
    <source>
        <dbReference type="Proteomes" id="UP000332515"/>
    </source>
</evidence>
<dbReference type="InterPro" id="IPR025738">
    <property type="entry name" value="BatD"/>
</dbReference>
<evidence type="ECO:0000256" key="2">
    <source>
        <dbReference type="SAM" id="SignalP"/>
    </source>
</evidence>
<dbReference type="EMBL" id="VWNA01000003">
    <property type="protein sequence ID" value="MQT14984.1"/>
    <property type="molecule type" value="Genomic_DNA"/>
</dbReference>
<dbReference type="AlphaFoldDB" id="A0A6A7Y6U0"/>
<accession>A0A6A7Y6U0</accession>
<protein>
    <submittedName>
        <fullName evidence="3">Protein BatD</fullName>
    </submittedName>
</protein>
<proteinExistence type="predicted"/>
<feature type="compositionally biased region" description="Low complexity" evidence="1">
    <location>
        <begin position="158"/>
        <end position="178"/>
    </location>
</feature>
<comment type="caution">
    <text evidence="3">The sequence shown here is derived from an EMBL/GenBank/DDBJ whole genome shotgun (WGS) entry which is preliminary data.</text>
</comment>